<dbReference type="AlphaFoldDB" id="F8Q8L3"/>
<keyword evidence="4" id="KW-1185">Reference proteome</keyword>
<feature type="domain" description="DUF6533" evidence="2">
    <location>
        <begin position="17"/>
        <end position="58"/>
    </location>
</feature>
<feature type="transmembrane region" description="Helical" evidence="1">
    <location>
        <begin position="46"/>
        <end position="68"/>
    </location>
</feature>
<reference evidence="4" key="1">
    <citation type="journal article" date="2011" name="Science">
        <title>The plant cell wall-decomposing machinery underlies the functional diversity of forest fungi.</title>
        <authorList>
            <person name="Eastwood D.C."/>
            <person name="Floudas D."/>
            <person name="Binder M."/>
            <person name="Majcherczyk A."/>
            <person name="Schneider P."/>
            <person name="Aerts A."/>
            <person name="Asiegbu F.O."/>
            <person name="Baker S.E."/>
            <person name="Barry K."/>
            <person name="Bendiksby M."/>
            <person name="Blumentritt M."/>
            <person name="Coutinho P.M."/>
            <person name="Cullen D."/>
            <person name="de Vries R.P."/>
            <person name="Gathman A."/>
            <person name="Goodell B."/>
            <person name="Henrissat B."/>
            <person name="Ihrmark K."/>
            <person name="Kauserud H."/>
            <person name="Kohler A."/>
            <person name="LaButti K."/>
            <person name="Lapidus A."/>
            <person name="Lavin J.L."/>
            <person name="Lee Y.-H."/>
            <person name="Lindquist E."/>
            <person name="Lilly W."/>
            <person name="Lucas S."/>
            <person name="Morin E."/>
            <person name="Murat C."/>
            <person name="Oguiza J.A."/>
            <person name="Park J."/>
            <person name="Pisabarro A.G."/>
            <person name="Riley R."/>
            <person name="Rosling A."/>
            <person name="Salamov A."/>
            <person name="Schmidt O."/>
            <person name="Schmutz J."/>
            <person name="Skrede I."/>
            <person name="Stenlid J."/>
            <person name="Wiebenga A."/>
            <person name="Xie X."/>
            <person name="Kuees U."/>
            <person name="Hibbett D.S."/>
            <person name="Hoffmeister D."/>
            <person name="Hoegberg N."/>
            <person name="Martin F."/>
            <person name="Grigoriev I.V."/>
            <person name="Watkinson S.C."/>
        </authorList>
    </citation>
    <scope>NUCLEOTIDE SEQUENCE [LARGE SCALE GENOMIC DNA]</scope>
    <source>
        <strain evidence="4">strain S7.3</strain>
    </source>
</reference>
<dbReference type="OrthoDB" id="2638860at2759"/>
<feature type="transmembrane region" description="Helical" evidence="1">
    <location>
        <begin position="88"/>
        <end position="112"/>
    </location>
</feature>
<feature type="transmembrane region" description="Helical" evidence="1">
    <location>
        <begin position="12"/>
        <end position="34"/>
    </location>
</feature>
<name>F8Q8L3_SERL3</name>
<keyword evidence="1" id="KW-1133">Transmembrane helix</keyword>
<evidence type="ECO:0000259" key="2">
    <source>
        <dbReference type="Pfam" id="PF20151"/>
    </source>
</evidence>
<dbReference type="HOGENOM" id="CLU_035509_3_1_1"/>
<dbReference type="Pfam" id="PF20151">
    <property type="entry name" value="DUF6533"/>
    <property type="match status" value="1"/>
</dbReference>
<keyword evidence="1" id="KW-0812">Transmembrane</keyword>
<evidence type="ECO:0000256" key="1">
    <source>
        <dbReference type="SAM" id="Phobius"/>
    </source>
</evidence>
<dbReference type="InterPro" id="IPR045340">
    <property type="entry name" value="DUF6533"/>
</dbReference>
<keyword evidence="1" id="KW-0472">Membrane</keyword>
<sequence>MQVPASFANDIMIRRAFGVAGYTVLVWDFALTLCREIRYVWCSKLSAVNLVFLANRYTNIVCQTLFIAQESAIIRAPSYQFCVNFKSFLASFLIISTESIHILVLMRAWAFWGCERSKAVIMATVYVAYLLCVIGLTAWCMKDPQSARMSLLCLQQTFTDTLIDTDYCGHKAYSLKLFAIPVVFRGYKSHIQPRCFVYFIETGRDIIAITFFSKFKLTISSTTLRGVRTVYQDSPKNIISITFTIPLLNVIGQRLILNLRSTVAHSHRHAMDTELLNQEMSRQIRAIVGVGTDIVLSERECSCPLGCECVCEDLGVSTAPWCCEHKQERVQEIEIEMGGMVAIEGVACGDLGI</sequence>
<proteinExistence type="predicted"/>
<feature type="transmembrane region" description="Helical" evidence="1">
    <location>
        <begin position="119"/>
        <end position="139"/>
    </location>
</feature>
<evidence type="ECO:0000313" key="4">
    <source>
        <dbReference type="Proteomes" id="UP000008063"/>
    </source>
</evidence>
<dbReference type="EMBL" id="GL945485">
    <property type="protein sequence ID" value="EGN95901.1"/>
    <property type="molecule type" value="Genomic_DNA"/>
</dbReference>
<protein>
    <recommendedName>
        <fullName evidence="2">DUF6533 domain-containing protein</fullName>
    </recommendedName>
</protein>
<dbReference type="Proteomes" id="UP000008063">
    <property type="component" value="Unassembled WGS sequence"/>
</dbReference>
<dbReference type="InParanoid" id="F8Q8L3"/>
<evidence type="ECO:0000313" key="3">
    <source>
        <dbReference type="EMBL" id="EGN95901.1"/>
    </source>
</evidence>
<accession>F8Q8L3</accession>
<organism evidence="4">
    <name type="scientific">Serpula lacrymans var. lacrymans (strain S7.3)</name>
    <name type="common">Dry rot fungus</name>
    <dbReference type="NCBI Taxonomy" id="936435"/>
    <lineage>
        <taxon>Eukaryota</taxon>
        <taxon>Fungi</taxon>
        <taxon>Dikarya</taxon>
        <taxon>Basidiomycota</taxon>
        <taxon>Agaricomycotina</taxon>
        <taxon>Agaricomycetes</taxon>
        <taxon>Agaricomycetidae</taxon>
        <taxon>Boletales</taxon>
        <taxon>Coniophorineae</taxon>
        <taxon>Serpulaceae</taxon>
        <taxon>Serpula</taxon>
    </lineage>
</organism>
<gene>
    <name evidence="3" type="ORF">SERLA73DRAFT_162588</name>
</gene>